<reference evidence="9 10" key="1">
    <citation type="submission" date="2016-10" db="EMBL/GenBank/DDBJ databases">
        <authorList>
            <person name="de Groot N.N."/>
        </authorList>
    </citation>
    <scope>NUCLEOTIDE SEQUENCE [LARGE SCALE GENOMIC DNA]</scope>
    <source>
        <strain evidence="9 10">DSM 22012</strain>
    </source>
</reference>
<dbReference type="AlphaFoldDB" id="A0A1H6D7Y8"/>
<evidence type="ECO:0000256" key="2">
    <source>
        <dbReference type="ARBA" id="ARBA00022814"/>
    </source>
</evidence>
<keyword evidence="2 6" id="KW-0889">Transcription antitermination</keyword>
<dbReference type="OrthoDB" id="9789556at2"/>
<evidence type="ECO:0000256" key="6">
    <source>
        <dbReference type="HAMAP-Rule" id="MF_00073"/>
    </source>
</evidence>
<dbReference type="Proteomes" id="UP000236745">
    <property type="component" value="Unassembled WGS sequence"/>
</dbReference>
<keyword evidence="5 6" id="KW-0804">Transcription</keyword>
<proteinExistence type="inferred from homology"/>
<dbReference type="InterPro" id="IPR006027">
    <property type="entry name" value="NusB_RsmB_TIM44"/>
</dbReference>
<dbReference type="Pfam" id="PF01029">
    <property type="entry name" value="NusB"/>
    <property type="match status" value="1"/>
</dbReference>
<gene>
    <name evidence="6" type="primary">nusB</name>
    <name evidence="9" type="ORF">SAMN05444390_105186</name>
</gene>
<keyword evidence="4 6" id="KW-0805">Transcription regulation</keyword>
<organism evidence="9 10">
    <name type="scientific">Marinobacterium lutimaris</name>
    <dbReference type="NCBI Taxonomy" id="568106"/>
    <lineage>
        <taxon>Bacteria</taxon>
        <taxon>Pseudomonadati</taxon>
        <taxon>Pseudomonadota</taxon>
        <taxon>Gammaproteobacteria</taxon>
        <taxon>Oceanospirillales</taxon>
        <taxon>Oceanospirillaceae</taxon>
        <taxon>Marinobacterium</taxon>
    </lineage>
</organism>
<evidence type="ECO:0000256" key="4">
    <source>
        <dbReference type="ARBA" id="ARBA00023015"/>
    </source>
</evidence>
<dbReference type="GO" id="GO:0003723">
    <property type="term" value="F:RNA binding"/>
    <property type="evidence" value="ECO:0007669"/>
    <property type="project" value="UniProtKB-UniRule"/>
</dbReference>
<dbReference type="GO" id="GO:0006353">
    <property type="term" value="P:DNA-templated transcription termination"/>
    <property type="evidence" value="ECO:0007669"/>
    <property type="project" value="UniProtKB-UniRule"/>
</dbReference>
<dbReference type="InterPro" id="IPR035926">
    <property type="entry name" value="NusB-like_sf"/>
</dbReference>
<keyword evidence="3 6" id="KW-0694">RNA-binding</keyword>
<feature type="domain" description="NusB/RsmB/TIM44" evidence="8">
    <location>
        <begin position="33"/>
        <end position="157"/>
    </location>
</feature>
<comment type="function">
    <text evidence="6">Involved in transcription antitermination. Required for transcription of ribosomal RNA (rRNA) genes. Binds specifically to the boxA antiterminator sequence of the ribosomal RNA (rrn) operons.</text>
</comment>
<keyword evidence="10" id="KW-1185">Reference proteome</keyword>
<dbReference type="RefSeq" id="WP_104005016.1">
    <property type="nucleotide sequence ID" value="NZ_FNVQ01000005.1"/>
</dbReference>
<dbReference type="GO" id="GO:0031564">
    <property type="term" value="P:transcription antitermination"/>
    <property type="evidence" value="ECO:0007669"/>
    <property type="project" value="UniProtKB-KW"/>
</dbReference>
<dbReference type="GO" id="GO:0005829">
    <property type="term" value="C:cytosol"/>
    <property type="evidence" value="ECO:0007669"/>
    <property type="project" value="TreeGrafter"/>
</dbReference>
<dbReference type="PANTHER" id="PTHR11078">
    <property type="entry name" value="N UTILIZATION SUBSTANCE PROTEIN B-RELATED"/>
    <property type="match status" value="1"/>
</dbReference>
<dbReference type="Gene3D" id="1.10.940.10">
    <property type="entry name" value="NusB-like"/>
    <property type="match status" value="1"/>
</dbReference>
<dbReference type="PANTHER" id="PTHR11078:SF3">
    <property type="entry name" value="ANTITERMINATION NUSB DOMAIN-CONTAINING PROTEIN"/>
    <property type="match status" value="1"/>
</dbReference>
<dbReference type="HAMAP" id="MF_00073">
    <property type="entry name" value="NusB"/>
    <property type="match status" value="1"/>
</dbReference>
<evidence type="ECO:0000256" key="7">
    <source>
        <dbReference type="SAM" id="MobiDB-lite"/>
    </source>
</evidence>
<comment type="similarity">
    <text evidence="1 6">Belongs to the NusB family.</text>
</comment>
<feature type="compositionally biased region" description="Low complexity" evidence="7">
    <location>
        <begin position="1"/>
        <end position="18"/>
    </location>
</feature>
<protein>
    <recommendedName>
        <fullName evidence="6">Transcription antitermination protein NusB</fullName>
    </recommendedName>
    <alternativeName>
        <fullName evidence="6">Antitermination factor NusB</fullName>
    </alternativeName>
</protein>
<dbReference type="EMBL" id="FNVQ01000005">
    <property type="protein sequence ID" value="SEG81392.1"/>
    <property type="molecule type" value="Genomic_DNA"/>
</dbReference>
<evidence type="ECO:0000256" key="5">
    <source>
        <dbReference type="ARBA" id="ARBA00023163"/>
    </source>
</evidence>
<sequence>MSDTSSSKDSSNGSSNDSAPKKNRKPSLTEQRRNARKLTLQALYQWQVGGQPANEIEAQFRINPDMKEADVQLFSQLLRGVINEKAELDVTFSPFLDRNIDELDPVEVNVLRIGSFELLRRMEVPYRVAINESVELAKVFGATDSHRYVNGVLDKVAQKSRRAEIAARR</sequence>
<name>A0A1H6D7Y8_9GAMM</name>
<feature type="region of interest" description="Disordered" evidence="7">
    <location>
        <begin position="1"/>
        <end position="31"/>
    </location>
</feature>
<evidence type="ECO:0000259" key="8">
    <source>
        <dbReference type="Pfam" id="PF01029"/>
    </source>
</evidence>
<dbReference type="SUPFAM" id="SSF48013">
    <property type="entry name" value="NusB-like"/>
    <property type="match status" value="1"/>
</dbReference>
<dbReference type="InterPro" id="IPR011605">
    <property type="entry name" value="NusB_fam"/>
</dbReference>
<accession>A0A1H6D7Y8</accession>
<evidence type="ECO:0000256" key="3">
    <source>
        <dbReference type="ARBA" id="ARBA00022884"/>
    </source>
</evidence>
<evidence type="ECO:0000313" key="9">
    <source>
        <dbReference type="EMBL" id="SEG81392.1"/>
    </source>
</evidence>
<evidence type="ECO:0000313" key="10">
    <source>
        <dbReference type="Proteomes" id="UP000236745"/>
    </source>
</evidence>
<evidence type="ECO:0000256" key="1">
    <source>
        <dbReference type="ARBA" id="ARBA00005952"/>
    </source>
</evidence>
<dbReference type="NCBIfam" id="TIGR01951">
    <property type="entry name" value="nusB"/>
    <property type="match status" value="1"/>
</dbReference>